<name>A0A8A0RM15_9FIRM</name>
<dbReference type="SMART" id="SM00899">
    <property type="entry name" value="FeoA"/>
    <property type="match status" value="1"/>
</dbReference>
<dbReference type="Gene3D" id="2.30.30.90">
    <property type="match status" value="1"/>
</dbReference>
<evidence type="ECO:0000313" key="3">
    <source>
        <dbReference type="EMBL" id="QSQ09441.1"/>
    </source>
</evidence>
<dbReference type="PANTHER" id="PTHR42954:SF2">
    <property type="entry name" value="FE(2+) TRANSPORT PROTEIN A"/>
    <property type="match status" value="1"/>
</dbReference>
<dbReference type="InterPro" id="IPR008988">
    <property type="entry name" value="Transcriptional_repressor_C"/>
</dbReference>
<dbReference type="GO" id="GO:0046914">
    <property type="term" value="F:transition metal ion binding"/>
    <property type="evidence" value="ECO:0007669"/>
    <property type="project" value="InterPro"/>
</dbReference>
<dbReference type="KEGG" id="kme:H0A61_01804"/>
<dbReference type="Pfam" id="PF04023">
    <property type="entry name" value="FeoA"/>
    <property type="match status" value="1"/>
</dbReference>
<dbReference type="InterPro" id="IPR052713">
    <property type="entry name" value="FeoA"/>
</dbReference>
<proteinExistence type="predicted"/>
<evidence type="ECO:0000259" key="2">
    <source>
        <dbReference type="SMART" id="SM00899"/>
    </source>
</evidence>
<keyword evidence="4" id="KW-1185">Reference proteome</keyword>
<accession>A0A8A0RM15</accession>
<gene>
    <name evidence="3" type="primary">feoA</name>
    <name evidence="3" type="ORF">H0A61_01804</name>
</gene>
<evidence type="ECO:0000256" key="1">
    <source>
        <dbReference type="ARBA" id="ARBA00023004"/>
    </source>
</evidence>
<protein>
    <submittedName>
        <fullName evidence="3">Fe(2+) transport protein A</fullName>
    </submittedName>
</protein>
<organism evidence="3 4">
    <name type="scientific">Koleobacter methoxysyntrophicus</name>
    <dbReference type="NCBI Taxonomy" id="2751313"/>
    <lineage>
        <taxon>Bacteria</taxon>
        <taxon>Bacillati</taxon>
        <taxon>Bacillota</taxon>
        <taxon>Clostridia</taxon>
        <taxon>Koleobacterales</taxon>
        <taxon>Koleobacteraceae</taxon>
        <taxon>Koleobacter</taxon>
    </lineage>
</organism>
<dbReference type="AlphaFoldDB" id="A0A8A0RM15"/>
<keyword evidence="1" id="KW-0408">Iron</keyword>
<feature type="domain" description="Ferrous iron transporter FeoA-like" evidence="2">
    <location>
        <begin position="7"/>
        <end position="79"/>
    </location>
</feature>
<dbReference type="EMBL" id="CP059066">
    <property type="protein sequence ID" value="QSQ09441.1"/>
    <property type="molecule type" value="Genomic_DNA"/>
</dbReference>
<dbReference type="Proteomes" id="UP000662904">
    <property type="component" value="Chromosome"/>
</dbReference>
<sequence length="80" mass="8588">MESVNTKALSGLQTGEQGQVVRITAKGPVRRRILEMGITPGTEIRVTGTAPLGDPLKVSVKGYHLSLRKKEAACIFVEVV</sequence>
<evidence type="ECO:0000313" key="4">
    <source>
        <dbReference type="Proteomes" id="UP000662904"/>
    </source>
</evidence>
<dbReference type="PANTHER" id="PTHR42954">
    <property type="entry name" value="FE(2+) TRANSPORT PROTEIN A"/>
    <property type="match status" value="1"/>
</dbReference>
<reference evidence="3" key="1">
    <citation type="submission" date="2020-07" db="EMBL/GenBank/DDBJ databases">
        <title>Koleobacter methoxysyntrophicus gen. nov., sp. nov., a novel anaerobic bacterium isolated from deep subsurface oil field and proposal of Koleobacterales ord. nov. in the phylum Firmicutes.</title>
        <authorList>
            <person name="Sakamoto S."/>
            <person name="Tamaki H."/>
        </authorList>
    </citation>
    <scope>NUCLEOTIDE SEQUENCE</scope>
    <source>
        <strain evidence="3">NRmbB1</strain>
    </source>
</reference>
<dbReference type="InterPro" id="IPR007167">
    <property type="entry name" value="Fe-transptr_FeoA-like"/>
</dbReference>
<dbReference type="RefSeq" id="WP_206706800.1">
    <property type="nucleotide sequence ID" value="NZ_CP059066.1"/>
</dbReference>
<dbReference type="SUPFAM" id="SSF50037">
    <property type="entry name" value="C-terminal domain of transcriptional repressors"/>
    <property type="match status" value="1"/>
</dbReference>
<dbReference type="InterPro" id="IPR038157">
    <property type="entry name" value="FeoA_core_dom"/>
</dbReference>